<feature type="transmembrane region" description="Helical" evidence="4">
    <location>
        <begin position="131"/>
        <end position="151"/>
    </location>
</feature>
<dbReference type="RefSeq" id="WP_115330404.1">
    <property type="nucleotide sequence ID" value="NZ_CAAAHP010000004.1"/>
</dbReference>
<dbReference type="SUPFAM" id="SSF48317">
    <property type="entry name" value="Acid phosphatase/Vanadium-dependent haloperoxidase"/>
    <property type="match status" value="1"/>
</dbReference>
<dbReference type="PANTHER" id="PTHR14969:SF13">
    <property type="entry name" value="AT30094P"/>
    <property type="match status" value="1"/>
</dbReference>
<name>A0A378JHP1_9GAMM</name>
<dbReference type="InterPro" id="IPR036938">
    <property type="entry name" value="PAP2/HPO_sf"/>
</dbReference>
<protein>
    <recommendedName>
        <fullName evidence="1">undecaprenyl-diphosphate phosphatase</fullName>
        <ecNumber evidence="1">3.6.1.27</ecNumber>
    </recommendedName>
    <alternativeName>
        <fullName evidence="2">Undecaprenyl pyrophosphate phosphatase</fullName>
    </alternativeName>
</protein>
<organism evidence="6 7">
    <name type="scientific">Legionella busanensis</name>
    <dbReference type="NCBI Taxonomy" id="190655"/>
    <lineage>
        <taxon>Bacteria</taxon>
        <taxon>Pseudomonadati</taxon>
        <taxon>Pseudomonadota</taxon>
        <taxon>Gammaproteobacteria</taxon>
        <taxon>Legionellales</taxon>
        <taxon>Legionellaceae</taxon>
        <taxon>Legionella</taxon>
    </lineage>
</organism>
<feature type="transmembrane region" description="Helical" evidence="4">
    <location>
        <begin position="184"/>
        <end position="202"/>
    </location>
</feature>
<evidence type="ECO:0000256" key="4">
    <source>
        <dbReference type="SAM" id="Phobius"/>
    </source>
</evidence>
<dbReference type="Proteomes" id="UP000254794">
    <property type="component" value="Unassembled WGS sequence"/>
</dbReference>
<dbReference type="SMART" id="SM00014">
    <property type="entry name" value="acidPPc"/>
    <property type="match status" value="1"/>
</dbReference>
<sequence>MAPFNRLVLMMTRPWVIIAFILIVTLLFLYVDKPLAEYLALKNFRVNFLFLNHFTKLGLGLTYFITFFLGMLYFRYIKINRIWEARMCFLWLCVVVSSVFCGILKVIFSRARPDMWFSGHYYGFYWLKANAPFWSFPSGHTTNIMAIAFGLCVLFPRFFYAFLLVGFSIAFSRVLLIHHYFSDIVTGTYLSLLSVALILWFLRKKSWLEPIWRDTVY</sequence>
<keyword evidence="4" id="KW-1133">Transmembrane helix</keyword>
<evidence type="ECO:0000256" key="1">
    <source>
        <dbReference type="ARBA" id="ARBA00012374"/>
    </source>
</evidence>
<feature type="transmembrane region" description="Helical" evidence="4">
    <location>
        <begin position="88"/>
        <end position="111"/>
    </location>
</feature>
<gene>
    <name evidence="6" type="ORF">NCTC13316_00791</name>
</gene>
<feature type="transmembrane region" description="Helical" evidence="4">
    <location>
        <begin position="12"/>
        <end position="31"/>
    </location>
</feature>
<dbReference type="PANTHER" id="PTHR14969">
    <property type="entry name" value="SPHINGOSINE-1-PHOSPHATE PHOSPHOHYDROLASE"/>
    <property type="match status" value="1"/>
</dbReference>
<feature type="transmembrane region" description="Helical" evidence="4">
    <location>
        <begin position="158"/>
        <end position="178"/>
    </location>
</feature>
<dbReference type="GO" id="GO:0050380">
    <property type="term" value="F:undecaprenyl-diphosphatase activity"/>
    <property type="evidence" value="ECO:0007669"/>
    <property type="project" value="UniProtKB-EC"/>
</dbReference>
<dbReference type="Gene3D" id="1.20.144.10">
    <property type="entry name" value="Phosphatidic acid phosphatase type 2/haloperoxidase"/>
    <property type="match status" value="1"/>
</dbReference>
<keyword evidence="4" id="KW-0812">Transmembrane</keyword>
<keyword evidence="4" id="KW-0472">Membrane</keyword>
<evidence type="ECO:0000313" key="6">
    <source>
        <dbReference type="EMBL" id="STX50705.1"/>
    </source>
</evidence>
<comment type="catalytic activity">
    <reaction evidence="3">
        <text>di-trans,octa-cis-undecaprenyl diphosphate + H2O = di-trans,octa-cis-undecaprenyl phosphate + phosphate + H(+)</text>
        <dbReference type="Rhea" id="RHEA:28094"/>
        <dbReference type="ChEBI" id="CHEBI:15377"/>
        <dbReference type="ChEBI" id="CHEBI:15378"/>
        <dbReference type="ChEBI" id="CHEBI:43474"/>
        <dbReference type="ChEBI" id="CHEBI:58405"/>
        <dbReference type="ChEBI" id="CHEBI:60392"/>
        <dbReference type="EC" id="3.6.1.27"/>
    </reaction>
</comment>
<evidence type="ECO:0000256" key="2">
    <source>
        <dbReference type="ARBA" id="ARBA00032707"/>
    </source>
</evidence>
<reference evidence="6 7" key="1">
    <citation type="submission" date="2018-06" db="EMBL/GenBank/DDBJ databases">
        <authorList>
            <consortium name="Pathogen Informatics"/>
            <person name="Doyle S."/>
        </authorList>
    </citation>
    <scope>NUCLEOTIDE SEQUENCE [LARGE SCALE GENOMIC DNA]</scope>
    <source>
        <strain evidence="6 7">NCTC13316</strain>
    </source>
</reference>
<dbReference type="EMBL" id="UGOD01000001">
    <property type="protein sequence ID" value="STX50705.1"/>
    <property type="molecule type" value="Genomic_DNA"/>
</dbReference>
<evidence type="ECO:0000259" key="5">
    <source>
        <dbReference type="SMART" id="SM00014"/>
    </source>
</evidence>
<evidence type="ECO:0000313" key="7">
    <source>
        <dbReference type="Proteomes" id="UP000254794"/>
    </source>
</evidence>
<dbReference type="EC" id="3.6.1.27" evidence="1"/>
<feature type="domain" description="Phosphatidic acid phosphatase type 2/haloperoxidase" evidence="5">
    <location>
        <begin position="85"/>
        <end position="199"/>
    </location>
</feature>
<accession>A0A378JHP1</accession>
<evidence type="ECO:0000256" key="3">
    <source>
        <dbReference type="ARBA" id="ARBA00047594"/>
    </source>
</evidence>
<dbReference type="AlphaFoldDB" id="A0A378JHP1"/>
<dbReference type="InterPro" id="IPR000326">
    <property type="entry name" value="PAP2/HPO"/>
</dbReference>
<keyword evidence="7" id="KW-1185">Reference proteome</keyword>
<feature type="transmembrane region" description="Helical" evidence="4">
    <location>
        <begin position="57"/>
        <end position="76"/>
    </location>
</feature>
<dbReference type="Pfam" id="PF01569">
    <property type="entry name" value="PAP2"/>
    <property type="match status" value="1"/>
</dbReference>
<proteinExistence type="predicted"/>
<dbReference type="OrthoDB" id="5645237at2"/>